<evidence type="ECO:0000256" key="1">
    <source>
        <dbReference type="ARBA" id="ARBA00001933"/>
    </source>
</evidence>
<evidence type="ECO:0000313" key="7">
    <source>
        <dbReference type="Proteomes" id="UP001229355"/>
    </source>
</evidence>
<dbReference type="PANTHER" id="PTHR43713:SF3">
    <property type="entry name" value="GLUTAMATE-1-SEMIALDEHYDE 2,1-AMINOMUTASE 1, CHLOROPLASTIC-RELATED"/>
    <property type="match status" value="1"/>
</dbReference>
<protein>
    <submittedName>
        <fullName evidence="6">Aminotransferase class III-fold pyridoxal phosphate-dependent enzyme</fullName>
    </submittedName>
</protein>
<gene>
    <name evidence="6" type="ORF">PZN02_006192</name>
</gene>
<evidence type="ECO:0000256" key="4">
    <source>
        <dbReference type="ARBA" id="ARBA00022898"/>
    </source>
</evidence>
<dbReference type="InterPro" id="IPR005814">
    <property type="entry name" value="Aminotrans_3"/>
</dbReference>
<dbReference type="EMBL" id="CP120375">
    <property type="protein sequence ID" value="WEX91419.1"/>
    <property type="molecule type" value="Genomic_DNA"/>
</dbReference>
<dbReference type="InterPro" id="IPR015424">
    <property type="entry name" value="PyrdxlP-dep_Trfase"/>
</dbReference>
<feature type="domain" description="Methyltransferase small" evidence="5">
    <location>
        <begin position="33"/>
        <end position="132"/>
    </location>
</feature>
<keyword evidence="7" id="KW-1185">Reference proteome</keyword>
<evidence type="ECO:0000313" key="6">
    <source>
        <dbReference type="EMBL" id="WEX91419.1"/>
    </source>
</evidence>
<name>A0ABY8DKJ7_9HYPH</name>
<evidence type="ECO:0000256" key="2">
    <source>
        <dbReference type="ARBA" id="ARBA00022603"/>
    </source>
</evidence>
<dbReference type="Gene3D" id="3.90.1150.10">
    <property type="entry name" value="Aspartate Aminotransferase, domain 1"/>
    <property type="match status" value="1"/>
</dbReference>
<sequence length="676" mass="74088">MMTVEGIRETLAASQKRSFPFLMTEFGLDLVVHEGVFPPEEFGGWRWATENFPPVQGLDVLEIGCGFGLPSLHLARAGARSVTSVDINARAVANTIENAVRNNISNLKAFESDVFSNVRPKRQFDIIFWNFPSQFAPDGFEYENDLERGIIDAGYTLLRRFLSEGPDWLTNDGRIIMGFGSYARDDILSEIVCQNRLEASILVKGAQQTRTATYRLVQIRKGHEQPRSRFSQSRALTERARGLYPAGVTRVSVGTVPIGKRNDGLSIYAHAGEGARIQDADGNSYVDFHSNFSTLIHGHRHPETVGAIASQLERGTCFGNPTVADIDLAQAICERIPAIERVRFLNSGTEAVMFAIKAARAMTNRTRLAKLEGAFHGTYDWAEVSARNCPENWGADFPNSNPPYSNTPPNVCEEVVVLPLNDTQRSRTIIEQHRSDLACIIVDVLPCAAGMIPLNPDYLAMLQDTARQHGILLISDEVVCFRLGYHGASAARGLEPDFVTLGKVVGGGLPIGVVGGRSATMEAFAPQDSAPVPQGGTFSANALTMAAGRAALTALTVSEIERIDELGNYLRQQAEESAAQAGIAITVQGAGSLFRFHSKQARPLSYREAYHDVAESEALRRLHAGMLERGFYVAAPFWGSISTSMTILHVDDFLDAFRACLREIPDLKRLDRRTAT</sequence>
<proteinExistence type="predicted"/>
<dbReference type="InterPro" id="IPR029063">
    <property type="entry name" value="SAM-dependent_MTases_sf"/>
</dbReference>
<dbReference type="InterPro" id="IPR007848">
    <property type="entry name" value="Small_mtfrase_dom"/>
</dbReference>
<keyword evidence="6" id="KW-0808">Transferase</keyword>
<dbReference type="PANTHER" id="PTHR43713">
    <property type="entry name" value="GLUTAMATE-1-SEMIALDEHYDE 2,1-AMINOMUTASE"/>
    <property type="match status" value="1"/>
</dbReference>
<dbReference type="Gene3D" id="3.40.50.150">
    <property type="entry name" value="Vaccinia Virus protein VP39"/>
    <property type="match status" value="1"/>
</dbReference>
<reference evidence="6 7" key="1">
    <citation type="submission" date="2023-03" db="EMBL/GenBank/DDBJ databases">
        <authorList>
            <person name="Kaur S."/>
            <person name="Espinosa-Saiz D."/>
            <person name="Velazquez E."/>
            <person name="Menendez E."/>
            <person name="diCenzo G.C."/>
        </authorList>
    </citation>
    <scope>NUCLEOTIDE SEQUENCE [LARGE SCALE GENOMIC DNA]</scope>
    <source>
        <strain evidence="6 7">LMG 24692</strain>
        <plasmid evidence="6 7">unnamed</plasmid>
    </source>
</reference>
<dbReference type="RefSeq" id="WP_280663381.1">
    <property type="nucleotide sequence ID" value="NZ_CP120375.1"/>
</dbReference>
<evidence type="ECO:0000259" key="5">
    <source>
        <dbReference type="Pfam" id="PF05175"/>
    </source>
</evidence>
<keyword evidence="3" id="KW-0949">S-adenosyl-L-methionine</keyword>
<dbReference type="SUPFAM" id="SSF53383">
    <property type="entry name" value="PLP-dependent transferases"/>
    <property type="match status" value="1"/>
</dbReference>
<dbReference type="Pfam" id="PF00202">
    <property type="entry name" value="Aminotran_3"/>
    <property type="match status" value="1"/>
</dbReference>
<dbReference type="Proteomes" id="UP001229355">
    <property type="component" value="Plasmid unnamed"/>
</dbReference>
<comment type="cofactor">
    <cofactor evidence="1">
        <name>pyridoxal 5'-phosphate</name>
        <dbReference type="ChEBI" id="CHEBI:597326"/>
    </cofactor>
</comment>
<keyword evidence="2" id="KW-0489">Methyltransferase</keyword>
<dbReference type="CDD" id="cd00610">
    <property type="entry name" value="OAT_like"/>
    <property type="match status" value="1"/>
</dbReference>
<accession>A0ABY8DKJ7</accession>
<keyword evidence="6" id="KW-0032">Aminotransferase</keyword>
<dbReference type="CDD" id="cd02440">
    <property type="entry name" value="AdoMet_MTases"/>
    <property type="match status" value="1"/>
</dbReference>
<dbReference type="InterPro" id="IPR015422">
    <property type="entry name" value="PyrdxlP-dep_Trfase_small"/>
</dbReference>
<organism evidence="6 7">
    <name type="scientific">Sinorhizobium garamanticum</name>
    <dbReference type="NCBI Taxonomy" id="680247"/>
    <lineage>
        <taxon>Bacteria</taxon>
        <taxon>Pseudomonadati</taxon>
        <taxon>Pseudomonadota</taxon>
        <taxon>Alphaproteobacteria</taxon>
        <taxon>Hyphomicrobiales</taxon>
        <taxon>Rhizobiaceae</taxon>
        <taxon>Sinorhizobium/Ensifer group</taxon>
        <taxon>Sinorhizobium</taxon>
    </lineage>
</organism>
<keyword evidence="6" id="KW-0614">Plasmid</keyword>
<geneLocation type="plasmid" evidence="6 7">
    <name>unnamed</name>
</geneLocation>
<dbReference type="InterPro" id="IPR015421">
    <property type="entry name" value="PyrdxlP-dep_Trfase_major"/>
</dbReference>
<dbReference type="GO" id="GO:0008483">
    <property type="term" value="F:transaminase activity"/>
    <property type="evidence" value="ECO:0007669"/>
    <property type="project" value="UniProtKB-KW"/>
</dbReference>
<keyword evidence="4" id="KW-0663">Pyridoxal phosphate</keyword>
<evidence type="ECO:0000256" key="3">
    <source>
        <dbReference type="ARBA" id="ARBA00022691"/>
    </source>
</evidence>
<dbReference type="Gene3D" id="3.40.640.10">
    <property type="entry name" value="Type I PLP-dependent aspartate aminotransferase-like (Major domain)"/>
    <property type="match status" value="1"/>
</dbReference>
<dbReference type="SUPFAM" id="SSF53335">
    <property type="entry name" value="S-adenosyl-L-methionine-dependent methyltransferases"/>
    <property type="match status" value="1"/>
</dbReference>
<dbReference type="Pfam" id="PF05175">
    <property type="entry name" value="MTS"/>
    <property type="match status" value="1"/>
</dbReference>